<name>A0A9X2TH86_9BACT</name>
<protein>
    <submittedName>
        <fullName evidence="2">Uncharacterized protein</fullName>
    </submittedName>
</protein>
<evidence type="ECO:0000313" key="2">
    <source>
        <dbReference type="EMBL" id="MCS3678331.1"/>
    </source>
</evidence>
<organism evidence="2 3">
    <name type="scientific">Salinibacter ruber</name>
    <dbReference type="NCBI Taxonomy" id="146919"/>
    <lineage>
        <taxon>Bacteria</taxon>
        <taxon>Pseudomonadati</taxon>
        <taxon>Rhodothermota</taxon>
        <taxon>Rhodothermia</taxon>
        <taxon>Rhodothermales</taxon>
        <taxon>Salinibacteraceae</taxon>
        <taxon>Salinibacter</taxon>
    </lineage>
</organism>
<keyword evidence="1" id="KW-0812">Transmembrane</keyword>
<proteinExistence type="predicted"/>
<evidence type="ECO:0000313" key="3">
    <source>
        <dbReference type="Proteomes" id="UP001155027"/>
    </source>
</evidence>
<evidence type="ECO:0000256" key="1">
    <source>
        <dbReference type="SAM" id="Phobius"/>
    </source>
</evidence>
<gene>
    <name evidence="2" type="ORF">GGP71_002262</name>
</gene>
<dbReference type="AlphaFoldDB" id="A0A9X2TH86"/>
<keyword evidence="1" id="KW-0472">Membrane</keyword>
<dbReference type="EMBL" id="JANUAU010000007">
    <property type="protein sequence ID" value="MCS3678331.1"/>
    <property type="molecule type" value="Genomic_DNA"/>
</dbReference>
<feature type="transmembrane region" description="Helical" evidence="1">
    <location>
        <begin position="6"/>
        <end position="28"/>
    </location>
</feature>
<keyword evidence="1" id="KW-1133">Transmembrane helix</keyword>
<sequence>MGVGAYAGAFPARFGVLSFISVLTAAFFTEELGG</sequence>
<reference evidence="2" key="1">
    <citation type="submission" date="2022-08" db="EMBL/GenBank/DDBJ databases">
        <title>Genomic Encyclopedia of Type Strains, Phase V (KMG-V): Genome sequencing to study the core and pangenomes of soil and plant-associated prokaryotes.</title>
        <authorList>
            <person name="Whitman W."/>
        </authorList>
    </citation>
    <scope>NUCLEOTIDE SEQUENCE</scope>
    <source>
        <strain evidence="2">0</strain>
    </source>
</reference>
<comment type="caution">
    <text evidence="2">The sequence shown here is derived from an EMBL/GenBank/DDBJ whole genome shotgun (WGS) entry which is preliminary data.</text>
</comment>
<dbReference type="Proteomes" id="UP001155027">
    <property type="component" value="Unassembled WGS sequence"/>
</dbReference>
<accession>A0A9X2TH86</accession>